<comment type="similarity">
    <text evidence="2">Belongs to the calycin superfamily. Lipocalin family.</text>
</comment>
<dbReference type="PROSITE" id="PS00213">
    <property type="entry name" value="LIPOCALIN"/>
    <property type="match status" value="1"/>
</dbReference>
<feature type="domain" description="Lipocalin/cytosolic fatty-acid binding" evidence="3">
    <location>
        <begin position="32"/>
        <end position="167"/>
    </location>
</feature>
<name>A0AAV2QJ02_MEGNR</name>
<dbReference type="InterPro" id="IPR000566">
    <property type="entry name" value="Lipocln_cytosolic_FA-bd_dom"/>
</dbReference>
<proteinExistence type="inferred from homology"/>
<dbReference type="AlphaFoldDB" id="A0AAV2QJ02"/>
<dbReference type="Pfam" id="PF00061">
    <property type="entry name" value="Lipocalin"/>
    <property type="match status" value="1"/>
</dbReference>
<protein>
    <recommendedName>
        <fullName evidence="3">Lipocalin/cytosolic fatty-acid binding domain-containing protein</fullName>
    </recommendedName>
</protein>
<evidence type="ECO:0000259" key="3">
    <source>
        <dbReference type="Pfam" id="PF00061"/>
    </source>
</evidence>
<dbReference type="PRINTS" id="PR01273">
    <property type="entry name" value="INVTBRTCOLOR"/>
</dbReference>
<dbReference type="InterPro" id="IPR012674">
    <property type="entry name" value="Calycin"/>
</dbReference>
<sequence length="251" mass="28676">MVMSFPGIPDFVTWGYCASSKIQENFDITKYQGEWWEISGVPNEYVKTVSCTMQNYTQDCYSLKVNTTGLDMNQNEVIQTSKLNPGDQSGLLILESEGAPAAPYEVLETDYINYSCVYSCLSYGIFKAEFMWVFSRTAELSSKYLEKCDLVFKKFDRDTSSMTNTKQGKECPLYSNETELVASSEEFIHSIIDFDEYNITSESTQYQMIPSRLADYCTKSGSSSYKSISVSRLLIPILFTRQFIFSFLTFI</sequence>
<dbReference type="Proteomes" id="UP001497623">
    <property type="component" value="Unassembled WGS sequence"/>
</dbReference>
<dbReference type="GO" id="GO:0000302">
    <property type="term" value="P:response to reactive oxygen species"/>
    <property type="evidence" value="ECO:0007669"/>
    <property type="project" value="TreeGrafter"/>
</dbReference>
<comment type="caution">
    <text evidence="4">The sequence shown here is derived from an EMBL/GenBank/DDBJ whole genome shotgun (WGS) entry which is preliminary data.</text>
</comment>
<accession>A0AAV2QJ02</accession>
<dbReference type="SUPFAM" id="SSF50814">
    <property type="entry name" value="Lipocalins"/>
    <property type="match status" value="1"/>
</dbReference>
<dbReference type="GO" id="GO:0005737">
    <property type="term" value="C:cytoplasm"/>
    <property type="evidence" value="ECO:0007669"/>
    <property type="project" value="TreeGrafter"/>
</dbReference>
<dbReference type="InterPro" id="IPR003057">
    <property type="entry name" value="Invtbrt_color"/>
</dbReference>
<dbReference type="Gene3D" id="2.40.128.20">
    <property type="match status" value="1"/>
</dbReference>
<organism evidence="4 5">
    <name type="scientific">Meganyctiphanes norvegica</name>
    <name type="common">Northern krill</name>
    <name type="synonym">Thysanopoda norvegica</name>
    <dbReference type="NCBI Taxonomy" id="48144"/>
    <lineage>
        <taxon>Eukaryota</taxon>
        <taxon>Metazoa</taxon>
        <taxon>Ecdysozoa</taxon>
        <taxon>Arthropoda</taxon>
        <taxon>Crustacea</taxon>
        <taxon>Multicrustacea</taxon>
        <taxon>Malacostraca</taxon>
        <taxon>Eumalacostraca</taxon>
        <taxon>Eucarida</taxon>
        <taxon>Euphausiacea</taxon>
        <taxon>Euphausiidae</taxon>
        <taxon>Meganyctiphanes</taxon>
    </lineage>
</organism>
<dbReference type="InterPro" id="IPR022272">
    <property type="entry name" value="Lipocalin_CS"/>
</dbReference>
<evidence type="ECO:0000256" key="1">
    <source>
        <dbReference type="ARBA" id="ARBA00023157"/>
    </source>
</evidence>
<evidence type="ECO:0000313" key="5">
    <source>
        <dbReference type="Proteomes" id="UP001497623"/>
    </source>
</evidence>
<dbReference type="PANTHER" id="PTHR10612:SF34">
    <property type="entry name" value="APOLIPOPROTEIN D"/>
    <property type="match status" value="1"/>
</dbReference>
<reference evidence="4 5" key="1">
    <citation type="submission" date="2024-05" db="EMBL/GenBank/DDBJ databases">
        <authorList>
            <person name="Wallberg A."/>
        </authorList>
    </citation>
    <scope>NUCLEOTIDE SEQUENCE [LARGE SCALE GENOMIC DNA]</scope>
</reference>
<dbReference type="PANTHER" id="PTHR10612">
    <property type="entry name" value="APOLIPOPROTEIN D"/>
    <property type="match status" value="1"/>
</dbReference>
<dbReference type="GO" id="GO:0006629">
    <property type="term" value="P:lipid metabolic process"/>
    <property type="evidence" value="ECO:0007669"/>
    <property type="project" value="TreeGrafter"/>
</dbReference>
<evidence type="ECO:0000313" key="4">
    <source>
        <dbReference type="EMBL" id="CAL4085266.1"/>
    </source>
</evidence>
<keyword evidence="5" id="KW-1185">Reference proteome</keyword>
<evidence type="ECO:0000256" key="2">
    <source>
        <dbReference type="RuleBase" id="RU003695"/>
    </source>
</evidence>
<dbReference type="EMBL" id="CAXKWB010006963">
    <property type="protein sequence ID" value="CAL4085266.1"/>
    <property type="molecule type" value="Genomic_DNA"/>
</dbReference>
<gene>
    <name evidence="4" type="ORF">MNOR_LOCUS12631</name>
</gene>
<dbReference type="GO" id="GO:0031409">
    <property type="term" value="F:pigment binding"/>
    <property type="evidence" value="ECO:0007669"/>
    <property type="project" value="InterPro"/>
</dbReference>
<keyword evidence="1" id="KW-1015">Disulfide bond</keyword>